<feature type="region of interest" description="Disordered" evidence="6">
    <location>
        <begin position="1"/>
        <end position="35"/>
    </location>
</feature>
<dbReference type="GO" id="GO:0016987">
    <property type="term" value="F:sigma factor activity"/>
    <property type="evidence" value="ECO:0007669"/>
    <property type="project" value="UniProtKB-KW"/>
</dbReference>
<evidence type="ECO:0000259" key="7">
    <source>
        <dbReference type="Pfam" id="PF04542"/>
    </source>
</evidence>
<dbReference type="InterPro" id="IPR013249">
    <property type="entry name" value="RNA_pol_sigma70_r4_t2"/>
</dbReference>
<dbReference type="InterPro" id="IPR007627">
    <property type="entry name" value="RNA_pol_sigma70_r2"/>
</dbReference>
<dbReference type="GO" id="GO:0003677">
    <property type="term" value="F:DNA binding"/>
    <property type="evidence" value="ECO:0007669"/>
    <property type="project" value="UniProtKB-KW"/>
</dbReference>
<dbReference type="NCBIfam" id="TIGR02937">
    <property type="entry name" value="sigma70-ECF"/>
    <property type="match status" value="1"/>
</dbReference>
<dbReference type="Pfam" id="PF04542">
    <property type="entry name" value="Sigma70_r2"/>
    <property type="match status" value="1"/>
</dbReference>
<dbReference type="InterPro" id="IPR013324">
    <property type="entry name" value="RNA_pol_sigma_r3/r4-like"/>
</dbReference>
<evidence type="ECO:0000259" key="8">
    <source>
        <dbReference type="Pfam" id="PF08281"/>
    </source>
</evidence>
<evidence type="ECO:0000256" key="6">
    <source>
        <dbReference type="SAM" id="MobiDB-lite"/>
    </source>
</evidence>
<dbReference type="SUPFAM" id="SSF88946">
    <property type="entry name" value="Sigma2 domain of RNA polymerase sigma factors"/>
    <property type="match status" value="1"/>
</dbReference>
<evidence type="ECO:0000256" key="2">
    <source>
        <dbReference type="ARBA" id="ARBA00023015"/>
    </source>
</evidence>
<keyword evidence="4" id="KW-0238">DNA-binding</keyword>
<gene>
    <name evidence="9" type="primary">rpoE_10</name>
    <name evidence="9" type="ORF">Poly30_47230</name>
</gene>
<dbReference type="Gene3D" id="1.10.10.10">
    <property type="entry name" value="Winged helix-like DNA-binding domain superfamily/Winged helix DNA-binding domain"/>
    <property type="match status" value="1"/>
</dbReference>
<comment type="similarity">
    <text evidence="1">Belongs to the sigma-70 factor family. ECF subfamily.</text>
</comment>
<dbReference type="Pfam" id="PF08281">
    <property type="entry name" value="Sigma70_r4_2"/>
    <property type="match status" value="1"/>
</dbReference>
<dbReference type="EMBL" id="CP036434">
    <property type="protein sequence ID" value="QDV09166.1"/>
    <property type="molecule type" value="Genomic_DNA"/>
</dbReference>
<keyword evidence="10" id="KW-1185">Reference proteome</keyword>
<feature type="domain" description="RNA polymerase sigma-70 region 2" evidence="7">
    <location>
        <begin position="59"/>
        <end position="125"/>
    </location>
</feature>
<dbReference type="Gene3D" id="1.10.1740.10">
    <property type="match status" value="1"/>
</dbReference>
<dbReference type="PANTHER" id="PTHR43133">
    <property type="entry name" value="RNA POLYMERASE ECF-TYPE SIGMA FACTO"/>
    <property type="match status" value="1"/>
</dbReference>
<dbReference type="InterPro" id="IPR013325">
    <property type="entry name" value="RNA_pol_sigma_r2"/>
</dbReference>
<dbReference type="InterPro" id="IPR036388">
    <property type="entry name" value="WH-like_DNA-bd_sf"/>
</dbReference>
<dbReference type="SUPFAM" id="SSF88659">
    <property type="entry name" value="Sigma3 and sigma4 domains of RNA polymerase sigma factors"/>
    <property type="match status" value="1"/>
</dbReference>
<proteinExistence type="inferred from homology"/>
<evidence type="ECO:0000313" key="10">
    <source>
        <dbReference type="Proteomes" id="UP000320390"/>
    </source>
</evidence>
<dbReference type="PANTHER" id="PTHR43133:SF8">
    <property type="entry name" value="RNA POLYMERASE SIGMA FACTOR HI_1459-RELATED"/>
    <property type="match status" value="1"/>
</dbReference>
<sequence>MASDSSPAIRFSGNDPVRRSVSAAMSPQTAFPASEARSPADAALVAAARGGDREAFGQLVERYGHQLVFALQGRMTDRDLALDVAQEAWVRVARGLGSFHVGQRFRPWLFAVGFNVLRDQQRQAGSRAEFRAEGLLALESAEAGTAHHALRAVDEQEAIRLALDEVPEPFQSALRLVDVLGLDHGEAAATLGCAEGTVKSRLSRGRRAFREAYGRLVGETVEQEKEGAGETPHRMP</sequence>
<dbReference type="OrthoDB" id="273082at2"/>
<organism evidence="9 10">
    <name type="scientific">Saltatorellus ferox</name>
    <dbReference type="NCBI Taxonomy" id="2528018"/>
    <lineage>
        <taxon>Bacteria</taxon>
        <taxon>Pseudomonadati</taxon>
        <taxon>Planctomycetota</taxon>
        <taxon>Planctomycetia</taxon>
        <taxon>Planctomycetia incertae sedis</taxon>
        <taxon>Saltatorellus</taxon>
    </lineage>
</organism>
<protein>
    <submittedName>
        <fullName evidence="9">ECF RNA polymerase sigma-E factor</fullName>
    </submittedName>
</protein>
<accession>A0A518EYJ7</accession>
<dbReference type="GO" id="GO:0006352">
    <property type="term" value="P:DNA-templated transcription initiation"/>
    <property type="evidence" value="ECO:0007669"/>
    <property type="project" value="InterPro"/>
</dbReference>
<keyword evidence="2" id="KW-0805">Transcription regulation</keyword>
<keyword evidence="5" id="KW-0804">Transcription</keyword>
<evidence type="ECO:0000256" key="5">
    <source>
        <dbReference type="ARBA" id="ARBA00023163"/>
    </source>
</evidence>
<name>A0A518EYJ7_9BACT</name>
<dbReference type="Proteomes" id="UP000320390">
    <property type="component" value="Chromosome"/>
</dbReference>
<dbReference type="AlphaFoldDB" id="A0A518EYJ7"/>
<feature type="domain" description="RNA polymerase sigma factor 70 region 4 type 2" evidence="8">
    <location>
        <begin position="157"/>
        <end position="208"/>
    </location>
</feature>
<evidence type="ECO:0000256" key="1">
    <source>
        <dbReference type="ARBA" id="ARBA00010641"/>
    </source>
</evidence>
<evidence type="ECO:0000256" key="4">
    <source>
        <dbReference type="ARBA" id="ARBA00023125"/>
    </source>
</evidence>
<evidence type="ECO:0000313" key="9">
    <source>
        <dbReference type="EMBL" id="QDV09166.1"/>
    </source>
</evidence>
<dbReference type="InterPro" id="IPR039425">
    <property type="entry name" value="RNA_pol_sigma-70-like"/>
</dbReference>
<dbReference type="InterPro" id="IPR014284">
    <property type="entry name" value="RNA_pol_sigma-70_dom"/>
</dbReference>
<evidence type="ECO:0000256" key="3">
    <source>
        <dbReference type="ARBA" id="ARBA00023082"/>
    </source>
</evidence>
<reference evidence="9 10" key="1">
    <citation type="submission" date="2019-02" db="EMBL/GenBank/DDBJ databases">
        <title>Deep-cultivation of Planctomycetes and their phenomic and genomic characterization uncovers novel biology.</title>
        <authorList>
            <person name="Wiegand S."/>
            <person name="Jogler M."/>
            <person name="Boedeker C."/>
            <person name="Pinto D."/>
            <person name="Vollmers J."/>
            <person name="Rivas-Marin E."/>
            <person name="Kohn T."/>
            <person name="Peeters S.H."/>
            <person name="Heuer A."/>
            <person name="Rast P."/>
            <person name="Oberbeckmann S."/>
            <person name="Bunk B."/>
            <person name="Jeske O."/>
            <person name="Meyerdierks A."/>
            <person name="Storesund J.E."/>
            <person name="Kallscheuer N."/>
            <person name="Luecker S."/>
            <person name="Lage O.M."/>
            <person name="Pohl T."/>
            <person name="Merkel B.J."/>
            <person name="Hornburger P."/>
            <person name="Mueller R.-W."/>
            <person name="Bruemmer F."/>
            <person name="Labrenz M."/>
            <person name="Spormann A.M."/>
            <person name="Op den Camp H."/>
            <person name="Overmann J."/>
            <person name="Amann R."/>
            <person name="Jetten M.S.M."/>
            <person name="Mascher T."/>
            <person name="Medema M.H."/>
            <person name="Devos D.P."/>
            <person name="Kaster A.-K."/>
            <person name="Ovreas L."/>
            <person name="Rohde M."/>
            <person name="Galperin M.Y."/>
            <person name="Jogler C."/>
        </authorList>
    </citation>
    <scope>NUCLEOTIDE SEQUENCE [LARGE SCALE GENOMIC DNA]</scope>
    <source>
        <strain evidence="9 10">Poly30</strain>
    </source>
</reference>
<keyword evidence="3" id="KW-0731">Sigma factor</keyword>